<feature type="transmembrane region" description="Helical" evidence="8">
    <location>
        <begin position="89"/>
        <end position="110"/>
    </location>
</feature>
<evidence type="ECO:0000256" key="7">
    <source>
        <dbReference type="ARBA" id="ARBA00023235"/>
    </source>
</evidence>
<accession>A0A6B0YQ97</accession>
<comment type="caution">
    <text evidence="10">The sequence shown here is derived from an EMBL/GenBank/DDBJ whole genome shotgun (WGS) entry which is preliminary data.</text>
</comment>
<evidence type="ECO:0000256" key="8">
    <source>
        <dbReference type="SAM" id="Phobius"/>
    </source>
</evidence>
<evidence type="ECO:0000259" key="9">
    <source>
        <dbReference type="Pfam" id="PF18916"/>
    </source>
</evidence>
<keyword evidence="3 8" id="KW-0812">Transmembrane</keyword>
<gene>
    <name evidence="10" type="ORF">F4Y42_00715</name>
</gene>
<dbReference type="Pfam" id="PF18916">
    <property type="entry name" value="Lycopene_cyc"/>
    <property type="match status" value="2"/>
</dbReference>
<keyword evidence="7" id="KW-0413">Isomerase</keyword>
<feature type="transmembrane region" description="Helical" evidence="8">
    <location>
        <begin position="36"/>
        <end position="55"/>
    </location>
</feature>
<evidence type="ECO:0000256" key="3">
    <source>
        <dbReference type="ARBA" id="ARBA00022692"/>
    </source>
</evidence>
<evidence type="ECO:0000256" key="5">
    <source>
        <dbReference type="ARBA" id="ARBA00022989"/>
    </source>
</evidence>
<keyword evidence="5 8" id="KW-1133">Transmembrane helix</keyword>
<organism evidence="10">
    <name type="scientific">Caldilineaceae bacterium SB0664_bin_27</name>
    <dbReference type="NCBI Taxonomy" id="2605260"/>
    <lineage>
        <taxon>Bacteria</taxon>
        <taxon>Bacillati</taxon>
        <taxon>Chloroflexota</taxon>
        <taxon>Caldilineae</taxon>
        <taxon>Caldilineales</taxon>
        <taxon>Caldilineaceae</taxon>
    </lineage>
</organism>
<reference evidence="10" key="1">
    <citation type="submission" date="2019-09" db="EMBL/GenBank/DDBJ databases">
        <title>Characterisation of the sponge microbiome using genome-centric metagenomics.</title>
        <authorList>
            <person name="Engelberts J.P."/>
            <person name="Robbins S.J."/>
            <person name="De Goeij J.M."/>
            <person name="Aranda M."/>
            <person name="Bell S.C."/>
            <person name="Webster N.S."/>
        </authorList>
    </citation>
    <scope>NUCLEOTIDE SEQUENCE</scope>
    <source>
        <strain evidence="10">SB0664_bin_27</strain>
    </source>
</reference>
<dbReference type="GO" id="GO:0016872">
    <property type="term" value="F:intramolecular lyase activity"/>
    <property type="evidence" value="ECO:0007669"/>
    <property type="project" value="InterPro"/>
</dbReference>
<comment type="pathway">
    <text evidence="2">Carotenoid biosynthesis.</text>
</comment>
<feature type="transmembrane region" description="Helical" evidence="8">
    <location>
        <begin position="227"/>
        <end position="245"/>
    </location>
</feature>
<evidence type="ECO:0000313" key="10">
    <source>
        <dbReference type="EMBL" id="MXY91952.1"/>
    </source>
</evidence>
<keyword evidence="6 8" id="KW-0472">Membrane</keyword>
<feature type="transmembrane region" description="Helical" evidence="8">
    <location>
        <begin position="62"/>
        <end position="83"/>
    </location>
</feature>
<feature type="transmembrane region" description="Helical" evidence="8">
    <location>
        <begin position="156"/>
        <end position="177"/>
    </location>
</feature>
<evidence type="ECO:0000256" key="4">
    <source>
        <dbReference type="ARBA" id="ARBA00022746"/>
    </source>
</evidence>
<feature type="transmembrane region" description="Helical" evidence="8">
    <location>
        <begin position="189"/>
        <end position="207"/>
    </location>
</feature>
<dbReference type="EMBL" id="VXRG01000007">
    <property type="protein sequence ID" value="MXY91952.1"/>
    <property type="molecule type" value="Genomic_DNA"/>
</dbReference>
<protein>
    <submittedName>
        <fullName evidence="10">Lycopene cyclase domain-containing protein</fullName>
    </submittedName>
</protein>
<keyword evidence="4" id="KW-0125">Carotenoid biosynthesis</keyword>
<dbReference type="NCBIfam" id="TIGR03462">
    <property type="entry name" value="CarR_dom_SF"/>
    <property type="match status" value="2"/>
</dbReference>
<dbReference type="GO" id="GO:0016117">
    <property type="term" value="P:carotenoid biosynthetic process"/>
    <property type="evidence" value="ECO:0007669"/>
    <property type="project" value="UniProtKB-KW"/>
</dbReference>
<dbReference type="InterPro" id="IPR017825">
    <property type="entry name" value="Lycopene_cyclase_dom"/>
</dbReference>
<dbReference type="GO" id="GO:0016020">
    <property type="term" value="C:membrane"/>
    <property type="evidence" value="ECO:0007669"/>
    <property type="project" value="UniProtKB-SubCell"/>
</dbReference>
<evidence type="ECO:0000256" key="2">
    <source>
        <dbReference type="ARBA" id="ARBA00004829"/>
    </source>
</evidence>
<name>A0A6B0YQ97_9CHLR</name>
<dbReference type="GO" id="GO:0045436">
    <property type="term" value="F:lycopene beta cyclase activity"/>
    <property type="evidence" value="ECO:0007669"/>
    <property type="project" value="UniProtKB-ARBA"/>
</dbReference>
<dbReference type="AlphaFoldDB" id="A0A6B0YQ97"/>
<evidence type="ECO:0000256" key="6">
    <source>
        <dbReference type="ARBA" id="ARBA00023136"/>
    </source>
</evidence>
<sequence>MAYLAFLSLFIGVPALLLTLLNALLRGRGALLPPSLRAWPATPVVGAHVLLALLYTSPWDNYLVATGVWWYNPDLILGITFGYVPLEEYLFFAAQTVLLGLAFAAAARLTPPPEFSFRSYPWLRLGSAGSAMAIWLYALFLLGSGNPRNTYLGLELAWGIVPLSIQLIFGADILWYYRRPVLWTLLPGTLFLSAADAFAIFSGTWTIDPQQSLGIELGGILPLEELVFFLLTAAMVVFGVTLVSAKQSHRRARWLPTKLRRAE</sequence>
<evidence type="ECO:0000256" key="1">
    <source>
        <dbReference type="ARBA" id="ARBA00004141"/>
    </source>
</evidence>
<proteinExistence type="predicted"/>
<feature type="domain" description="Lycopene cyclase" evidence="9">
    <location>
        <begin position="48"/>
        <end position="95"/>
    </location>
</feature>
<feature type="domain" description="Lycopene cyclase" evidence="9">
    <location>
        <begin position="151"/>
        <end position="238"/>
    </location>
</feature>
<feature type="transmembrane region" description="Helical" evidence="8">
    <location>
        <begin position="122"/>
        <end position="144"/>
    </location>
</feature>
<comment type="subcellular location">
    <subcellularLocation>
        <location evidence="1">Membrane</location>
        <topology evidence="1">Multi-pass membrane protein</topology>
    </subcellularLocation>
</comment>